<accession>A0AA40D1W7</accession>
<reference evidence="2" key="1">
    <citation type="submission" date="2023-06" db="EMBL/GenBank/DDBJ databases">
        <title>Genome-scale phylogeny and comparative genomics of the fungal order Sordariales.</title>
        <authorList>
            <consortium name="Lawrence Berkeley National Laboratory"/>
            <person name="Hensen N."/>
            <person name="Bonometti L."/>
            <person name="Westerberg I."/>
            <person name="Brannstrom I.O."/>
            <person name="Guillou S."/>
            <person name="Cros-Aarteil S."/>
            <person name="Calhoun S."/>
            <person name="Haridas S."/>
            <person name="Kuo A."/>
            <person name="Mondo S."/>
            <person name="Pangilinan J."/>
            <person name="Riley R."/>
            <person name="Labutti K."/>
            <person name="Andreopoulos B."/>
            <person name="Lipzen A."/>
            <person name="Chen C."/>
            <person name="Yanf M."/>
            <person name="Daum C."/>
            <person name="Ng V."/>
            <person name="Clum A."/>
            <person name="Steindorff A."/>
            <person name="Ohm R."/>
            <person name="Martin F."/>
            <person name="Silar P."/>
            <person name="Natvig D."/>
            <person name="Lalanne C."/>
            <person name="Gautier V."/>
            <person name="Ament-Velasquez S.L."/>
            <person name="Kruys A."/>
            <person name="Hutchinson M.I."/>
            <person name="Powell A.J."/>
            <person name="Barry K."/>
            <person name="Miller A.N."/>
            <person name="Grigoriev I.V."/>
            <person name="Debuchy R."/>
            <person name="Gladieux P."/>
            <person name="Thoren M.H."/>
            <person name="Johannesson H."/>
        </authorList>
    </citation>
    <scope>NUCLEOTIDE SEQUENCE</scope>
    <source>
        <strain evidence="2">SMH2532-1</strain>
    </source>
</reference>
<dbReference type="EMBL" id="JAULSV010000001">
    <property type="protein sequence ID" value="KAK0657199.1"/>
    <property type="molecule type" value="Genomic_DNA"/>
</dbReference>
<sequence>MNATYDPEDPFFRCWAKNQCGWCLDEKGCSWCPFTQACVPNPYTVQFLAPVWDKQICPDSDNERWELRTRPLGCRVSTVTTLTTIVTVQTTLLAVLLVWLVVLGVGWFRKYHAKQEAGWWKVWRRLKIERWRVWQLARSSDSREQDPLLGA</sequence>
<keyword evidence="1" id="KW-1133">Transmembrane helix</keyword>
<feature type="transmembrane region" description="Helical" evidence="1">
    <location>
        <begin position="85"/>
        <end position="108"/>
    </location>
</feature>
<evidence type="ECO:0000256" key="1">
    <source>
        <dbReference type="SAM" id="Phobius"/>
    </source>
</evidence>
<proteinExistence type="predicted"/>
<gene>
    <name evidence="2" type="ORF">B0T16DRAFT_54741</name>
</gene>
<keyword evidence="1" id="KW-0472">Membrane</keyword>
<organism evidence="2 3">
    <name type="scientific">Cercophora newfieldiana</name>
    <dbReference type="NCBI Taxonomy" id="92897"/>
    <lineage>
        <taxon>Eukaryota</taxon>
        <taxon>Fungi</taxon>
        <taxon>Dikarya</taxon>
        <taxon>Ascomycota</taxon>
        <taxon>Pezizomycotina</taxon>
        <taxon>Sordariomycetes</taxon>
        <taxon>Sordariomycetidae</taxon>
        <taxon>Sordariales</taxon>
        <taxon>Lasiosphaeriaceae</taxon>
        <taxon>Cercophora</taxon>
    </lineage>
</organism>
<keyword evidence="1" id="KW-0812">Transmembrane</keyword>
<evidence type="ECO:0000313" key="3">
    <source>
        <dbReference type="Proteomes" id="UP001174936"/>
    </source>
</evidence>
<dbReference type="Proteomes" id="UP001174936">
    <property type="component" value="Unassembled WGS sequence"/>
</dbReference>
<protein>
    <recommendedName>
        <fullName evidence="4">PSI domain-containing protein</fullName>
    </recommendedName>
</protein>
<evidence type="ECO:0000313" key="2">
    <source>
        <dbReference type="EMBL" id="KAK0657199.1"/>
    </source>
</evidence>
<keyword evidence="3" id="KW-1185">Reference proteome</keyword>
<name>A0AA40D1W7_9PEZI</name>
<evidence type="ECO:0008006" key="4">
    <source>
        <dbReference type="Google" id="ProtNLM"/>
    </source>
</evidence>
<comment type="caution">
    <text evidence="2">The sequence shown here is derived from an EMBL/GenBank/DDBJ whole genome shotgun (WGS) entry which is preliminary data.</text>
</comment>
<dbReference type="AlphaFoldDB" id="A0AA40D1W7"/>